<evidence type="ECO:0000256" key="9">
    <source>
        <dbReference type="ARBA" id="ARBA00023157"/>
    </source>
</evidence>
<evidence type="ECO:0000313" key="12">
    <source>
        <dbReference type="Ensembl" id="ENSORLP00020023926.1"/>
    </source>
</evidence>
<dbReference type="GO" id="GO:0004623">
    <property type="term" value="F:phospholipase A2 activity"/>
    <property type="evidence" value="ECO:0007669"/>
    <property type="project" value="UniProtKB-EC"/>
</dbReference>
<name>A0A3P9LT87_ORYLA</name>
<dbReference type="GO" id="GO:0005576">
    <property type="term" value="C:extracellular region"/>
    <property type="evidence" value="ECO:0007669"/>
    <property type="project" value="UniProtKB-SubCell"/>
</dbReference>
<feature type="region of interest" description="Disordered" evidence="10">
    <location>
        <begin position="229"/>
        <end position="342"/>
    </location>
</feature>
<comment type="cofactor">
    <cofactor evidence="1">
        <name>Ca(2+)</name>
        <dbReference type="ChEBI" id="CHEBI:29108"/>
    </cofactor>
</comment>
<dbReference type="Proteomes" id="UP000265180">
    <property type="component" value="Chromosome 9"/>
</dbReference>
<dbReference type="SUPFAM" id="SSF48619">
    <property type="entry name" value="Phospholipase A2, PLA2"/>
    <property type="match status" value="1"/>
</dbReference>
<dbReference type="PROSITE" id="PS00118">
    <property type="entry name" value="PA2_HIS"/>
    <property type="match status" value="1"/>
</dbReference>
<keyword evidence="9" id="KW-1015">Disulfide bond</keyword>
<comment type="subcellular location">
    <subcellularLocation>
        <location evidence="2">Secreted</location>
    </subcellularLocation>
</comment>
<dbReference type="InterPro" id="IPR033113">
    <property type="entry name" value="PLA2_histidine"/>
</dbReference>
<evidence type="ECO:0000256" key="4">
    <source>
        <dbReference type="ARBA" id="ARBA00022525"/>
    </source>
</evidence>
<dbReference type="Pfam" id="PF05826">
    <property type="entry name" value="Phospholip_A2_2"/>
    <property type="match status" value="1"/>
</dbReference>
<reference key="1">
    <citation type="journal article" date="2007" name="Nature">
        <title>The medaka draft genome and insights into vertebrate genome evolution.</title>
        <authorList>
            <person name="Kasahara M."/>
            <person name="Naruse K."/>
            <person name="Sasaki S."/>
            <person name="Nakatani Y."/>
            <person name="Qu W."/>
            <person name="Ahsan B."/>
            <person name="Yamada T."/>
            <person name="Nagayasu Y."/>
            <person name="Doi K."/>
            <person name="Kasai Y."/>
            <person name="Jindo T."/>
            <person name="Kobayashi D."/>
            <person name="Shimada A."/>
            <person name="Toyoda A."/>
            <person name="Kuroki Y."/>
            <person name="Fujiyama A."/>
            <person name="Sasaki T."/>
            <person name="Shimizu A."/>
            <person name="Asakawa S."/>
            <person name="Shimizu N."/>
            <person name="Hashimoto S."/>
            <person name="Yang J."/>
            <person name="Lee Y."/>
            <person name="Matsushima K."/>
            <person name="Sugano S."/>
            <person name="Sakaizumi M."/>
            <person name="Narita T."/>
            <person name="Ohishi K."/>
            <person name="Haga S."/>
            <person name="Ohta F."/>
            <person name="Nomoto H."/>
            <person name="Nogata K."/>
            <person name="Morishita T."/>
            <person name="Endo T."/>
            <person name="Shin-I T."/>
            <person name="Takeda H."/>
            <person name="Morishita S."/>
            <person name="Kohara Y."/>
        </authorList>
    </citation>
    <scope>NUCLEOTIDE SEQUENCE [LARGE SCALE GENOMIC DNA]</scope>
    <source>
        <strain>Hd-rR</strain>
    </source>
</reference>
<dbReference type="GO" id="GO:0046872">
    <property type="term" value="F:metal ion binding"/>
    <property type="evidence" value="ECO:0007669"/>
    <property type="project" value="UniProtKB-KW"/>
</dbReference>
<dbReference type="EC" id="3.1.1.4" evidence="3"/>
<evidence type="ECO:0000313" key="13">
    <source>
        <dbReference type="Proteomes" id="UP000265180"/>
    </source>
</evidence>
<accession>A0A3P9LT87</accession>
<keyword evidence="8" id="KW-0443">Lipid metabolism</keyword>
<dbReference type="AlphaFoldDB" id="A0A3P9LT87"/>
<evidence type="ECO:0000256" key="8">
    <source>
        <dbReference type="ARBA" id="ARBA00023098"/>
    </source>
</evidence>
<evidence type="ECO:0000256" key="5">
    <source>
        <dbReference type="ARBA" id="ARBA00022723"/>
    </source>
</evidence>
<feature type="domain" description="Phospholipase A2-like central" evidence="11">
    <location>
        <begin position="78"/>
        <end position="214"/>
    </location>
</feature>
<evidence type="ECO:0000256" key="2">
    <source>
        <dbReference type="ARBA" id="ARBA00004613"/>
    </source>
</evidence>
<keyword evidence="4" id="KW-0964">Secreted</keyword>
<keyword evidence="5" id="KW-0479">Metal-binding</keyword>
<reference evidence="12" key="4">
    <citation type="submission" date="2025-09" db="UniProtKB">
        <authorList>
            <consortium name="Ensembl"/>
        </authorList>
    </citation>
    <scope>IDENTIFICATION</scope>
    <source>
        <strain evidence="12">HNI</strain>
    </source>
</reference>
<feature type="compositionally biased region" description="Basic and acidic residues" evidence="10">
    <location>
        <begin position="248"/>
        <end position="282"/>
    </location>
</feature>
<proteinExistence type="predicted"/>
<reference evidence="12" key="3">
    <citation type="submission" date="2025-08" db="UniProtKB">
        <authorList>
            <consortium name="Ensembl"/>
        </authorList>
    </citation>
    <scope>IDENTIFICATION</scope>
    <source>
        <strain evidence="12">HNI</strain>
    </source>
</reference>
<evidence type="ECO:0000256" key="10">
    <source>
        <dbReference type="SAM" id="MobiDB-lite"/>
    </source>
</evidence>
<dbReference type="InterPro" id="IPR016090">
    <property type="entry name" value="PLA2-like_dom"/>
</dbReference>
<organism evidence="12 13">
    <name type="scientific">Oryzias latipes</name>
    <name type="common">Japanese rice fish</name>
    <name type="synonym">Japanese killifish</name>
    <dbReference type="NCBI Taxonomy" id="8090"/>
    <lineage>
        <taxon>Eukaryota</taxon>
        <taxon>Metazoa</taxon>
        <taxon>Chordata</taxon>
        <taxon>Craniata</taxon>
        <taxon>Vertebrata</taxon>
        <taxon>Euteleostomi</taxon>
        <taxon>Actinopterygii</taxon>
        <taxon>Neopterygii</taxon>
        <taxon>Teleostei</taxon>
        <taxon>Neoteleostei</taxon>
        <taxon>Acanthomorphata</taxon>
        <taxon>Ovalentaria</taxon>
        <taxon>Atherinomorphae</taxon>
        <taxon>Beloniformes</taxon>
        <taxon>Adrianichthyidae</taxon>
        <taxon>Oryziinae</taxon>
        <taxon>Oryzias</taxon>
    </lineage>
</organism>
<feature type="compositionally biased region" description="Basic and acidic residues" evidence="10">
    <location>
        <begin position="296"/>
        <end position="308"/>
    </location>
</feature>
<dbReference type="GO" id="GO:0006644">
    <property type="term" value="P:phospholipid metabolic process"/>
    <property type="evidence" value="ECO:0007669"/>
    <property type="project" value="InterPro"/>
</dbReference>
<evidence type="ECO:0000259" key="11">
    <source>
        <dbReference type="SMART" id="SM00085"/>
    </source>
</evidence>
<dbReference type="CDD" id="cd04704">
    <property type="entry name" value="PLA2_bee_venom_like"/>
    <property type="match status" value="1"/>
</dbReference>
<keyword evidence="7" id="KW-0106">Calcium</keyword>
<dbReference type="FunFam" id="1.20.90.10:FF:000002">
    <property type="entry name" value="Phospholipase A2 group III"/>
    <property type="match status" value="1"/>
</dbReference>
<evidence type="ECO:0000256" key="1">
    <source>
        <dbReference type="ARBA" id="ARBA00001913"/>
    </source>
</evidence>
<protein>
    <recommendedName>
        <fullName evidence="3">phospholipase A2</fullName>
        <ecNumber evidence="3">3.1.1.4</ecNumber>
    </recommendedName>
</protein>
<sequence>QRSGIFLNGLVSHLILTQLNNRKAHKQTATESCCSKGLAEHSEGENPASGDVHEFKTSGCHCQQRVFNQILVMTILFSLISFSAPTRGDGTVRKTRRKRSSWLFPGTLWCGTGSRARRYDQLGMFERADVCCREHDHCQHSIPALSVSYGVFNHHFFTVSHCNCDQRFRQCLKRMNDSVSSMIGYTFFSVLQVPCFELQHVKRCTEMYWWGMCKRAKEAPYAVFQKSRPFDKSDSQHKHTHVGITSSEEQHLTKIKRVESERKSSKAKPRCEPRDPPRGDTFHRRRKTGKRCRTQKNLEEVSSLKESTESGAPTRSMPKKNGPSKRKTHGLKKESRAMKKTNRKRTKIVTYCKKITFLSFFFFPENHLKCESLKHLDDCKFKIFPLQGKHNLHNKDFKTIIYFCHLILVVLHLVFRCSGGFIKAFHLLEALKKAEEKSKAEMGFSASERKRRIPVRLYKRCMRLQKEFEKMSELG</sequence>
<reference evidence="12 13" key="2">
    <citation type="submission" date="2017-04" db="EMBL/GenBank/DDBJ databases">
        <title>CpG methylation of centromeres and impact of large insertions on vertebrate speciation.</title>
        <authorList>
            <person name="Ichikawa K."/>
            <person name="Yoshimura J."/>
            <person name="Morishita S."/>
        </authorList>
    </citation>
    <scope>NUCLEOTIDE SEQUENCE</scope>
    <source>
        <strain evidence="12 13">HNI</strain>
    </source>
</reference>
<keyword evidence="6" id="KW-0378">Hydrolase</keyword>
<dbReference type="Ensembl" id="ENSORLT00020008264.1">
    <property type="protein sequence ID" value="ENSORLP00020023926.1"/>
    <property type="gene ID" value="ENSORLG00020005053.1"/>
</dbReference>
<feature type="compositionally biased region" description="Basic residues" evidence="10">
    <location>
        <begin position="283"/>
        <end position="294"/>
    </location>
</feature>
<evidence type="ECO:0000256" key="7">
    <source>
        <dbReference type="ARBA" id="ARBA00022837"/>
    </source>
</evidence>
<dbReference type="SMART" id="SM00085">
    <property type="entry name" value="PA2c"/>
    <property type="match status" value="1"/>
</dbReference>
<dbReference type="Gene3D" id="1.20.90.10">
    <property type="entry name" value="Phospholipase A2 domain"/>
    <property type="match status" value="1"/>
</dbReference>
<dbReference type="InterPro" id="IPR036444">
    <property type="entry name" value="PLipase_A2_dom_sf"/>
</dbReference>
<evidence type="ECO:0000256" key="6">
    <source>
        <dbReference type="ARBA" id="ARBA00022801"/>
    </source>
</evidence>
<evidence type="ECO:0000256" key="3">
    <source>
        <dbReference type="ARBA" id="ARBA00013278"/>
    </source>
</evidence>
<dbReference type="GO" id="GO:0050482">
    <property type="term" value="P:arachidonate secretion"/>
    <property type="evidence" value="ECO:0007669"/>
    <property type="project" value="InterPro"/>
</dbReference>
<dbReference type="PANTHER" id="PTHR12253">
    <property type="entry name" value="RH14732P"/>
    <property type="match status" value="1"/>
</dbReference>